<reference evidence="2" key="1">
    <citation type="submission" date="2020-09" db="EMBL/GenBank/DDBJ databases">
        <title>Genome-Enabled Discovery of Anthraquinone Biosynthesis in Senna tora.</title>
        <authorList>
            <person name="Kang S.-H."/>
            <person name="Pandey R.P."/>
            <person name="Lee C.-M."/>
            <person name="Sim J.-S."/>
            <person name="Jeong J.-T."/>
            <person name="Choi B.-S."/>
            <person name="Jung M."/>
            <person name="Ginzburg D."/>
            <person name="Zhao K."/>
            <person name="Won S.Y."/>
            <person name="Oh T.-J."/>
            <person name="Yu Y."/>
            <person name="Kim N.-H."/>
            <person name="Lee O.R."/>
            <person name="Lee T.-H."/>
            <person name="Bashyal P."/>
            <person name="Kim T.-S."/>
            <person name="Lee W.-H."/>
            <person name="Kawkins C."/>
            <person name="Kim C.-K."/>
            <person name="Kim J.S."/>
            <person name="Ahn B.O."/>
            <person name="Rhee S.Y."/>
            <person name="Sohng J.K."/>
        </authorList>
    </citation>
    <scope>NUCLEOTIDE SEQUENCE</scope>
    <source>
        <tissue evidence="2">Leaf</tissue>
    </source>
</reference>
<dbReference type="Proteomes" id="UP000634136">
    <property type="component" value="Unassembled WGS sequence"/>
</dbReference>
<feature type="chain" id="PRO_5032620443" description="Secreted protein" evidence="1">
    <location>
        <begin position="19"/>
        <end position="129"/>
    </location>
</feature>
<evidence type="ECO:0008006" key="4">
    <source>
        <dbReference type="Google" id="ProtNLM"/>
    </source>
</evidence>
<feature type="signal peptide" evidence="1">
    <location>
        <begin position="1"/>
        <end position="18"/>
    </location>
</feature>
<protein>
    <recommendedName>
        <fullName evidence="4">Secreted protein</fullName>
    </recommendedName>
</protein>
<accession>A0A834TZ28</accession>
<keyword evidence="3" id="KW-1185">Reference proteome</keyword>
<name>A0A834TZ28_9FABA</name>
<keyword evidence="1" id="KW-0732">Signal</keyword>
<dbReference type="AlphaFoldDB" id="A0A834TZ28"/>
<evidence type="ECO:0000313" key="2">
    <source>
        <dbReference type="EMBL" id="KAF7831210.1"/>
    </source>
</evidence>
<sequence length="129" mass="14589">MHGLNQLVLVRFWYTALSICCSRISRPSEAVAEHCFSHHFPVDILACPRLSLSRPSCIASKQWHALLLSPFSPRYFGLPASLFLGRRALRRSSGMHCFSHHFPIAWEDILAYPCLSLGRRVLLLSPCSP</sequence>
<comment type="caution">
    <text evidence="2">The sequence shown here is derived from an EMBL/GenBank/DDBJ whole genome shotgun (WGS) entry which is preliminary data.</text>
</comment>
<gene>
    <name evidence="2" type="ORF">G2W53_013543</name>
</gene>
<evidence type="ECO:0000313" key="3">
    <source>
        <dbReference type="Proteomes" id="UP000634136"/>
    </source>
</evidence>
<proteinExistence type="predicted"/>
<organism evidence="2 3">
    <name type="scientific">Senna tora</name>
    <dbReference type="NCBI Taxonomy" id="362788"/>
    <lineage>
        <taxon>Eukaryota</taxon>
        <taxon>Viridiplantae</taxon>
        <taxon>Streptophyta</taxon>
        <taxon>Embryophyta</taxon>
        <taxon>Tracheophyta</taxon>
        <taxon>Spermatophyta</taxon>
        <taxon>Magnoliopsida</taxon>
        <taxon>eudicotyledons</taxon>
        <taxon>Gunneridae</taxon>
        <taxon>Pentapetalae</taxon>
        <taxon>rosids</taxon>
        <taxon>fabids</taxon>
        <taxon>Fabales</taxon>
        <taxon>Fabaceae</taxon>
        <taxon>Caesalpinioideae</taxon>
        <taxon>Cassia clade</taxon>
        <taxon>Senna</taxon>
    </lineage>
</organism>
<dbReference type="EMBL" id="JAAIUW010000005">
    <property type="protein sequence ID" value="KAF7831210.1"/>
    <property type="molecule type" value="Genomic_DNA"/>
</dbReference>
<evidence type="ECO:0000256" key="1">
    <source>
        <dbReference type="SAM" id="SignalP"/>
    </source>
</evidence>